<protein>
    <submittedName>
        <fullName evidence="2">Uncharacterized protein</fullName>
    </submittedName>
</protein>
<accession>A0ABQ9FA44</accession>
<reference evidence="2 3" key="1">
    <citation type="submission" date="2022-12" db="EMBL/GenBank/DDBJ databases">
        <title>Chromosome-level genome of Tegillarca granosa.</title>
        <authorList>
            <person name="Kim J."/>
        </authorList>
    </citation>
    <scope>NUCLEOTIDE SEQUENCE [LARGE SCALE GENOMIC DNA]</scope>
    <source>
        <strain evidence="2">Teg-2019</strain>
        <tissue evidence="2">Adductor muscle</tissue>
    </source>
</reference>
<gene>
    <name evidence="2" type="ORF">KUTeg_009853</name>
</gene>
<dbReference type="EMBL" id="JARBDR010000440">
    <property type="protein sequence ID" value="KAJ8312480.1"/>
    <property type="molecule type" value="Genomic_DNA"/>
</dbReference>
<feature type="region of interest" description="Disordered" evidence="1">
    <location>
        <begin position="55"/>
        <end position="84"/>
    </location>
</feature>
<name>A0ABQ9FA44_TEGGR</name>
<dbReference type="Proteomes" id="UP001217089">
    <property type="component" value="Unassembled WGS sequence"/>
</dbReference>
<evidence type="ECO:0000313" key="3">
    <source>
        <dbReference type="Proteomes" id="UP001217089"/>
    </source>
</evidence>
<organism evidence="2 3">
    <name type="scientific">Tegillarca granosa</name>
    <name type="common">Malaysian cockle</name>
    <name type="synonym">Anadara granosa</name>
    <dbReference type="NCBI Taxonomy" id="220873"/>
    <lineage>
        <taxon>Eukaryota</taxon>
        <taxon>Metazoa</taxon>
        <taxon>Spiralia</taxon>
        <taxon>Lophotrochozoa</taxon>
        <taxon>Mollusca</taxon>
        <taxon>Bivalvia</taxon>
        <taxon>Autobranchia</taxon>
        <taxon>Pteriomorphia</taxon>
        <taxon>Arcoida</taxon>
        <taxon>Arcoidea</taxon>
        <taxon>Arcidae</taxon>
        <taxon>Tegillarca</taxon>
    </lineage>
</organism>
<dbReference type="SUPFAM" id="SSF50814">
    <property type="entry name" value="Lipocalins"/>
    <property type="match status" value="1"/>
</dbReference>
<evidence type="ECO:0000313" key="2">
    <source>
        <dbReference type="EMBL" id="KAJ8312480.1"/>
    </source>
</evidence>
<evidence type="ECO:0000256" key="1">
    <source>
        <dbReference type="SAM" id="MobiDB-lite"/>
    </source>
</evidence>
<dbReference type="CDD" id="cd00742">
    <property type="entry name" value="FABP"/>
    <property type="match status" value="1"/>
</dbReference>
<dbReference type="InterPro" id="IPR012674">
    <property type="entry name" value="Calycin"/>
</dbReference>
<dbReference type="Gene3D" id="2.40.128.20">
    <property type="match status" value="1"/>
</dbReference>
<comment type="caution">
    <text evidence="2">The sequence shown here is derived from an EMBL/GenBank/DDBJ whole genome shotgun (WGS) entry which is preliminary data.</text>
</comment>
<dbReference type="PRINTS" id="PR00178">
    <property type="entry name" value="FATTYACIDBP"/>
</dbReference>
<feature type="compositionally biased region" description="Basic and acidic residues" evidence="1">
    <location>
        <begin position="59"/>
        <end position="71"/>
    </location>
</feature>
<proteinExistence type="predicted"/>
<sequence length="84" mass="9526">MALAEIENKLAGVWVLDRNENLDEYMKEIGVNLCYMARLASSTMTISIEDGQVRINTKGPKDSDHKFHLDQEVESSDPQDNPMK</sequence>
<dbReference type="InterPro" id="IPR000463">
    <property type="entry name" value="Fatty_acid-bd"/>
</dbReference>
<feature type="non-terminal residue" evidence="2">
    <location>
        <position position="84"/>
    </location>
</feature>
<keyword evidence="3" id="KW-1185">Reference proteome</keyword>